<feature type="non-terminal residue" evidence="1">
    <location>
        <position position="193"/>
    </location>
</feature>
<dbReference type="EMBL" id="KK113705">
    <property type="protein sequence ID" value="KFM60840.1"/>
    <property type="molecule type" value="Genomic_DNA"/>
</dbReference>
<evidence type="ECO:0000313" key="1">
    <source>
        <dbReference type="EMBL" id="KFM60840.1"/>
    </source>
</evidence>
<dbReference type="OrthoDB" id="6432906at2759"/>
<dbReference type="Proteomes" id="UP000054359">
    <property type="component" value="Unassembled WGS sequence"/>
</dbReference>
<accession>A0A087T6V1</accession>
<name>A0A087T6V1_STEMI</name>
<protein>
    <submittedName>
        <fullName evidence="1">Uncharacterized protein</fullName>
    </submittedName>
</protein>
<organism evidence="1 2">
    <name type="scientific">Stegodyphus mimosarum</name>
    <name type="common">African social velvet spider</name>
    <dbReference type="NCBI Taxonomy" id="407821"/>
    <lineage>
        <taxon>Eukaryota</taxon>
        <taxon>Metazoa</taxon>
        <taxon>Ecdysozoa</taxon>
        <taxon>Arthropoda</taxon>
        <taxon>Chelicerata</taxon>
        <taxon>Arachnida</taxon>
        <taxon>Araneae</taxon>
        <taxon>Araneomorphae</taxon>
        <taxon>Entelegynae</taxon>
        <taxon>Eresoidea</taxon>
        <taxon>Eresidae</taxon>
        <taxon>Stegodyphus</taxon>
    </lineage>
</organism>
<gene>
    <name evidence="1" type="ORF">X975_21901</name>
</gene>
<sequence>MSNYPEIPSLIEDAMSKNARGQVEGKVLLFMDQSSSVGEDETEFDDMPEDIMEDEYIKVFMLSNNENFKIHKLLLYFPSECIISPERTPPPPSPEKPTWPFIEETLNLVKQTFQESPILELTNFAAVLEKTEKTRKSVARMFYHLLHMEEEEIKELIKNGDCEMTNEELDDLITPADGESSYCIKFYKVDKEP</sequence>
<evidence type="ECO:0000313" key="2">
    <source>
        <dbReference type="Proteomes" id="UP000054359"/>
    </source>
</evidence>
<reference evidence="1 2" key="1">
    <citation type="submission" date="2013-11" db="EMBL/GenBank/DDBJ databases">
        <title>Genome sequencing of Stegodyphus mimosarum.</title>
        <authorList>
            <person name="Bechsgaard J."/>
        </authorList>
    </citation>
    <scope>NUCLEOTIDE SEQUENCE [LARGE SCALE GENOMIC DNA]</scope>
</reference>
<keyword evidence="2" id="KW-1185">Reference proteome</keyword>
<proteinExistence type="predicted"/>
<dbReference type="AlphaFoldDB" id="A0A087T6V1"/>